<dbReference type="InterPro" id="IPR046655">
    <property type="entry name" value="DUF6673"/>
</dbReference>
<dbReference type="AlphaFoldDB" id="A0A1Z5IZ47"/>
<name>A0A1Z5IZ47_9LACO</name>
<feature type="compositionally biased region" description="Basic residues" evidence="1">
    <location>
        <begin position="138"/>
        <end position="151"/>
    </location>
</feature>
<proteinExistence type="predicted"/>
<sequence length="158" mass="18117">METPQTIDLFGKPQNSIQCQLGSETKTLVFNDDFHRRISNVQLQIEEIQKPLLDDEKAKKLDDLPLNEQEKTISNIYAKLRSALSGFFDETFGEGTGKQIYEAKSGDSQAVMLLFQQFNELDDRFHKEEQNRTMSKYGNRKARRASNKGKQNKPANEG</sequence>
<protein>
    <recommendedName>
        <fullName evidence="2">DUF6673 domain-containing protein</fullName>
    </recommendedName>
</protein>
<dbReference type="RefSeq" id="WP_089121752.1">
    <property type="nucleotide sequence ID" value="NZ_BCMI01000027.1"/>
</dbReference>
<dbReference type="EMBL" id="BCMI01000027">
    <property type="protein sequence ID" value="GAX06808.1"/>
    <property type="molecule type" value="Genomic_DNA"/>
</dbReference>
<feature type="region of interest" description="Disordered" evidence="1">
    <location>
        <begin position="129"/>
        <end position="158"/>
    </location>
</feature>
<accession>A0A1Z5IZ47</accession>
<dbReference type="Pfam" id="PF20378">
    <property type="entry name" value="DUF6673"/>
    <property type="match status" value="1"/>
</dbReference>
<gene>
    <name evidence="3" type="ORF">IWT25_02155</name>
</gene>
<dbReference type="Proteomes" id="UP000198414">
    <property type="component" value="Unassembled WGS sequence"/>
</dbReference>
<evidence type="ECO:0000313" key="4">
    <source>
        <dbReference type="Proteomes" id="UP000198414"/>
    </source>
</evidence>
<organism evidence="3 4">
    <name type="scientific">Secundilactobacillus pentosiphilus</name>
    <dbReference type="NCBI Taxonomy" id="1714682"/>
    <lineage>
        <taxon>Bacteria</taxon>
        <taxon>Bacillati</taxon>
        <taxon>Bacillota</taxon>
        <taxon>Bacilli</taxon>
        <taxon>Lactobacillales</taxon>
        <taxon>Lactobacillaceae</taxon>
        <taxon>Secundilactobacillus</taxon>
    </lineage>
</organism>
<comment type="caution">
    <text evidence="3">The sequence shown here is derived from an EMBL/GenBank/DDBJ whole genome shotgun (WGS) entry which is preliminary data.</text>
</comment>
<reference evidence="3 4" key="1">
    <citation type="submission" date="2015-11" db="EMBL/GenBank/DDBJ databases">
        <title>Draft genome sequences of new species of the genus Lactobacillus isolated from orchardgrass silage.</title>
        <authorList>
            <person name="Tohno M."/>
            <person name="Tanizawa Y."/>
            <person name="Arita M."/>
        </authorList>
    </citation>
    <scope>NUCLEOTIDE SEQUENCE [LARGE SCALE GENOMIC DNA]</scope>
    <source>
        <strain evidence="3 4">IWT25</strain>
    </source>
</reference>
<evidence type="ECO:0000313" key="3">
    <source>
        <dbReference type="EMBL" id="GAX06808.1"/>
    </source>
</evidence>
<evidence type="ECO:0000259" key="2">
    <source>
        <dbReference type="Pfam" id="PF20378"/>
    </source>
</evidence>
<evidence type="ECO:0000256" key="1">
    <source>
        <dbReference type="SAM" id="MobiDB-lite"/>
    </source>
</evidence>
<feature type="domain" description="DUF6673" evidence="2">
    <location>
        <begin position="56"/>
        <end position="146"/>
    </location>
</feature>